<name>A0A833JRL0_MARNT</name>
<dbReference type="NCBIfam" id="TIGR01683">
    <property type="entry name" value="thiS"/>
    <property type="match status" value="1"/>
</dbReference>
<dbReference type="Pfam" id="PF02597">
    <property type="entry name" value="ThiS"/>
    <property type="match status" value="1"/>
</dbReference>
<evidence type="ECO:0000313" key="2">
    <source>
        <dbReference type="Proteomes" id="UP000469950"/>
    </source>
</evidence>
<dbReference type="RefSeq" id="WP_153740204.1">
    <property type="nucleotide sequence ID" value="NZ_JAIUZQ010000003.1"/>
</dbReference>
<dbReference type="SUPFAM" id="SSF54285">
    <property type="entry name" value="MoaD/ThiS"/>
    <property type="match status" value="1"/>
</dbReference>
<proteinExistence type="predicted"/>
<dbReference type="CDD" id="cd00565">
    <property type="entry name" value="Ubl_ThiS"/>
    <property type="match status" value="1"/>
</dbReference>
<dbReference type="PANTHER" id="PTHR34472">
    <property type="entry name" value="SULFUR CARRIER PROTEIN THIS"/>
    <property type="match status" value="1"/>
</dbReference>
<dbReference type="InterPro" id="IPR016155">
    <property type="entry name" value="Mopterin_synth/thiamin_S_b"/>
</dbReference>
<dbReference type="Gene3D" id="3.10.20.30">
    <property type="match status" value="1"/>
</dbReference>
<reference evidence="1 2" key="1">
    <citation type="submission" date="2019-10" db="EMBL/GenBank/DDBJ databases">
        <title>Draft genome sequence of Marinobacter hydrocarbonoclasticus NCT7M from the microbiome of the marine copepod.</title>
        <authorList>
            <person name="Nuttall R."/>
            <person name="Sharma G."/>
            <person name="Moisander P."/>
        </authorList>
    </citation>
    <scope>NUCLEOTIDE SEQUENCE [LARGE SCALE GENOMIC DNA]</scope>
    <source>
        <strain evidence="1 2">NCT7M</strain>
    </source>
</reference>
<dbReference type="Proteomes" id="UP000469950">
    <property type="component" value="Unassembled WGS sequence"/>
</dbReference>
<dbReference type="AlphaFoldDB" id="A0A833JRL0"/>
<accession>A0A833JRL0</accession>
<dbReference type="InterPro" id="IPR003749">
    <property type="entry name" value="ThiS/MoaD-like"/>
</dbReference>
<dbReference type="PANTHER" id="PTHR34472:SF1">
    <property type="entry name" value="SULFUR CARRIER PROTEIN THIS"/>
    <property type="match status" value="1"/>
</dbReference>
<protein>
    <submittedName>
        <fullName evidence="1">Sulfur carrier protein ThiS</fullName>
    </submittedName>
</protein>
<comment type="caution">
    <text evidence="1">The sequence shown here is derived from an EMBL/GenBank/DDBJ whole genome shotgun (WGS) entry which is preliminary data.</text>
</comment>
<dbReference type="InterPro" id="IPR012675">
    <property type="entry name" value="Beta-grasp_dom_sf"/>
</dbReference>
<organism evidence="1 2">
    <name type="scientific">Marinobacter nauticus</name>
    <name type="common">Marinobacter hydrocarbonoclasticus</name>
    <name type="synonym">Marinobacter aquaeolei</name>
    <dbReference type="NCBI Taxonomy" id="2743"/>
    <lineage>
        <taxon>Bacteria</taxon>
        <taxon>Pseudomonadati</taxon>
        <taxon>Pseudomonadota</taxon>
        <taxon>Gammaproteobacteria</taxon>
        <taxon>Pseudomonadales</taxon>
        <taxon>Marinobacteraceae</taxon>
        <taxon>Marinobacter</taxon>
    </lineage>
</organism>
<evidence type="ECO:0000313" key="1">
    <source>
        <dbReference type="EMBL" id="KAE8546346.1"/>
    </source>
</evidence>
<sequence length="66" mass="7035">MLVQVNGEAMELPKGATIAALIEQLTLTGKRLAVEVNEDIVPRSQHPQFTLSEGDRVEVVHAIGGG</sequence>
<gene>
    <name evidence="1" type="ORF">F6453_1088</name>
</gene>
<dbReference type="EMBL" id="WBMP01000004">
    <property type="protein sequence ID" value="KAE8546346.1"/>
    <property type="molecule type" value="Genomic_DNA"/>
</dbReference>
<dbReference type="InterPro" id="IPR010035">
    <property type="entry name" value="Thi_S"/>
</dbReference>